<keyword evidence="13" id="KW-1185">Reference proteome</keyword>
<keyword evidence="6 10" id="KW-0808">Transferase</keyword>
<dbReference type="CDD" id="cd04300">
    <property type="entry name" value="GT35_Glycogen_Phosphorylase"/>
    <property type="match status" value="1"/>
</dbReference>
<dbReference type="FunFam" id="3.40.50.2000:FF:000003">
    <property type="entry name" value="Alpha-1,4 glucan phosphorylase"/>
    <property type="match status" value="1"/>
</dbReference>
<dbReference type="EC" id="2.4.1.1" evidence="10"/>
<reference evidence="12" key="1">
    <citation type="submission" date="2014-09" db="EMBL/GenBank/DDBJ databases">
        <title>Draft genome sequence of an oleaginous Mucoromycotina fungus Mucor ambiguus NBRC6742.</title>
        <authorList>
            <person name="Takeda I."/>
            <person name="Yamane N."/>
            <person name="Morita T."/>
            <person name="Tamano K."/>
            <person name="Machida M."/>
            <person name="Baker S."/>
            <person name="Koike H."/>
        </authorList>
    </citation>
    <scope>NUCLEOTIDE SEQUENCE</scope>
    <source>
        <strain evidence="12">NBRC 6742</strain>
    </source>
</reference>
<dbReference type="FunFam" id="3.40.50.2000:FF:000002">
    <property type="entry name" value="Alpha-1,4 glucan phosphorylase"/>
    <property type="match status" value="1"/>
</dbReference>
<comment type="catalytic activity">
    <reaction evidence="1 10">
        <text>[(1-&gt;4)-alpha-D-glucosyl](n) + phosphate = [(1-&gt;4)-alpha-D-glucosyl](n-1) + alpha-D-glucose 1-phosphate</text>
        <dbReference type="Rhea" id="RHEA:41732"/>
        <dbReference type="Rhea" id="RHEA-COMP:9584"/>
        <dbReference type="Rhea" id="RHEA-COMP:9586"/>
        <dbReference type="ChEBI" id="CHEBI:15444"/>
        <dbReference type="ChEBI" id="CHEBI:43474"/>
        <dbReference type="ChEBI" id="CHEBI:58601"/>
        <dbReference type="EC" id="2.4.1.1"/>
    </reaction>
</comment>
<keyword evidence="8 10" id="KW-0119">Carbohydrate metabolism</keyword>
<evidence type="ECO:0000256" key="9">
    <source>
        <dbReference type="PIRSR" id="PIRSR000460-1"/>
    </source>
</evidence>
<dbReference type="Gene3D" id="3.40.50.2000">
    <property type="entry name" value="Glycogen Phosphorylase B"/>
    <property type="match status" value="2"/>
</dbReference>
<accession>A0A0C9MCZ7</accession>
<evidence type="ECO:0000256" key="4">
    <source>
        <dbReference type="ARBA" id="ARBA00022533"/>
    </source>
</evidence>
<dbReference type="Pfam" id="PF00343">
    <property type="entry name" value="Phosphorylase"/>
    <property type="match status" value="1"/>
</dbReference>
<organism evidence="12">
    <name type="scientific">Mucor ambiguus</name>
    <dbReference type="NCBI Taxonomy" id="91626"/>
    <lineage>
        <taxon>Eukaryota</taxon>
        <taxon>Fungi</taxon>
        <taxon>Fungi incertae sedis</taxon>
        <taxon>Mucoromycota</taxon>
        <taxon>Mucoromycotina</taxon>
        <taxon>Mucoromycetes</taxon>
        <taxon>Mucorales</taxon>
        <taxon>Mucorineae</taxon>
        <taxon>Mucoraceae</taxon>
        <taxon>Mucor</taxon>
    </lineage>
</organism>
<dbReference type="GO" id="GO:0008184">
    <property type="term" value="F:glycogen phosphorylase activity"/>
    <property type="evidence" value="ECO:0007669"/>
    <property type="project" value="InterPro"/>
</dbReference>
<feature type="modified residue" description="N6-(pyridoxal phosphate)lysine" evidence="9">
    <location>
        <position position="732"/>
    </location>
</feature>
<dbReference type="STRING" id="91626.A0A0C9MCZ7"/>
<proteinExistence type="inferred from homology"/>
<keyword evidence="7 9" id="KW-0663">Pyridoxal phosphate</keyword>
<dbReference type="PANTHER" id="PTHR11468">
    <property type="entry name" value="GLYCOGEN PHOSPHORYLASE"/>
    <property type="match status" value="1"/>
</dbReference>
<feature type="region of interest" description="Disordered" evidence="11">
    <location>
        <begin position="29"/>
        <end position="50"/>
    </location>
</feature>
<dbReference type="GO" id="GO:0030170">
    <property type="term" value="F:pyridoxal phosphate binding"/>
    <property type="evidence" value="ECO:0007669"/>
    <property type="project" value="InterPro"/>
</dbReference>
<sequence>MSTTPTSERPRRLSMPKLTRRLTNVTIHVDDDKDNLEPVTTSSVPSSKSKHIALDPEHLKEWKHEMTPKKNDKASIKKDIVQHSVETLCRNPYNLDKLAVYQATAYSVRDRLLEDWNMTQEAVHKENPKRCYYLSMEFLIGRALDNALHCLEVKDVYKDSVKDLGFNLEDLLQQERDAALGNGGLGRLAACYMDAAATLDYPTWGYGLRYQYGIFKQLINSDGYQIEMPDYWLDSNGNPWEFPRNDVRYEVQFYGYVATKVNEKGESRMSWEGGDRVQAMAYDVPIPGFDTKGCGNIRLWASKSLKTFDFASFNDGDYDRSVADQKNAENLTSVLYPNDNHLVGKELRLKQEYFFVSASLQDIIHRFKRSNCAWKDFPDKVAVQLNDTHPTLAIPELQRILVDIEGLDWDAAWDIVTRVFAFTNHTVLPEALECWSVPMMEHILPRHMQIVYDINLFFLQKVEKMNSDRGLLNRVSIIEESNPQQVRMAYLAVVGSHTVNGVAALHSDLVKTELFKDFVSYYGPEKFINITNGITPRRWLYQANPDLRDLITETLGGNHWVTHLDDLKGLTKYADNADFQAKWMNIKLKNKVRLASWIKANLDITVDPRSLFDIQVKRIHEYKRQFMNILGVIYRYKNLQLLSAEERKDVTPRVVIFGGKSAPGYYVAKMVIKLINTVAQVVNNDDSIDGLLKVVYIPDYNVSLAEIIVPASDISQHISTAGTEAAGTSNMKFVLNGGLILGTVDGANIEIRDEIGEENIFMFGTLADKVADIRHKQKYHGVEIDPNLQVVLQSIQSGEFGGPETASVFGPLINTLTYGGDYYLISADFEKYLDAQDKVDETYKDTAAWAKKSILCTAGMGFFSSDRATREYADKIWNIKPVNIKEAAV</sequence>
<comment type="function">
    <text evidence="10">Allosteric enzyme that catalyzes the rate-limiting step in glycogen catabolism, the phosphorolytic cleavage of glycogen to produce glucose-1-phosphate, and plays a central role in maintaining cellular and organismal glucose homeostasis.</text>
</comment>
<evidence type="ECO:0000313" key="13">
    <source>
        <dbReference type="Proteomes" id="UP000053815"/>
    </source>
</evidence>
<dbReference type="InterPro" id="IPR011833">
    <property type="entry name" value="Glycg_phsphrylas"/>
</dbReference>
<dbReference type="NCBIfam" id="TIGR02093">
    <property type="entry name" value="P_ylase"/>
    <property type="match status" value="1"/>
</dbReference>
<feature type="compositionally biased region" description="Low complexity" evidence="11">
    <location>
        <begin position="38"/>
        <end position="47"/>
    </location>
</feature>
<evidence type="ECO:0000256" key="5">
    <source>
        <dbReference type="ARBA" id="ARBA00022676"/>
    </source>
</evidence>
<dbReference type="SUPFAM" id="SSF53756">
    <property type="entry name" value="UDP-Glycosyltransferase/glycogen phosphorylase"/>
    <property type="match status" value="1"/>
</dbReference>
<evidence type="ECO:0000256" key="3">
    <source>
        <dbReference type="ARBA" id="ARBA00006047"/>
    </source>
</evidence>
<dbReference type="PIRSF" id="PIRSF000460">
    <property type="entry name" value="Pprylas_GlgP"/>
    <property type="match status" value="1"/>
</dbReference>
<evidence type="ECO:0000256" key="6">
    <source>
        <dbReference type="ARBA" id="ARBA00022679"/>
    </source>
</evidence>
<dbReference type="OrthoDB" id="9215500at2759"/>
<evidence type="ECO:0000256" key="10">
    <source>
        <dbReference type="RuleBase" id="RU000587"/>
    </source>
</evidence>
<dbReference type="Proteomes" id="UP000053815">
    <property type="component" value="Unassembled WGS sequence"/>
</dbReference>
<evidence type="ECO:0000256" key="7">
    <source>
        <dbReference type="ARBA" id="ARBA00022898"/>
    </source>
</evidence>
<dbReference type="GO" id="GO:0005980">
    <property type="term" value="P:glycogen catabolic process"/>
    <property type="evidence" value="ECO:0007669"/>
    <property type="project" value="TreeGrafter"/>
</dbReference>
<keyword evidence="5 10" id="KW-0328">Glycosyltransferase</keyword>
<evidence type="ECO:0000256" key="1">
    <source>
        <dbReference type="ARBA" id="ARBA00001275"/>
    </source>
</evidence>
<dbReference type="PANTHER" id="PTHR11468:SF3">
    <property type="entry name" value="GLYCOGEN PHOSPHORYLASE, LIVER FORM"/>
    <property type="match status" value="1"/>
</dbReference>
<evidence type="ECO:0000256" key="8">
    <source>
        <dbReference type="ARBA" id="ARBA00023277"/>
    </source>
</evidence>
<dbReference type="EMBL" id="DF836291">
    <property type="protein sequence ID" value="GAN00762.1"/>
    <property type="molecule type" value="Genomic_DNA"/>
</dbReference>
<gene>
    <name evidence="12" type="ORF">MAM1_0002d00184</name>
</gene>
<evidence type="ECO:0000256" key="2">
    <source>
        <dbReference type="ARBA" id="ARBA00001933"/>
    </source>
</evidence>
<evidence type="ECO:0000313" key="12">
    <source>
        <dbReference type="EMBL" id="GAN00762.1"/>
    </source>
</evidence>
<dbReference type="AlphaFoldDB" id="A0A0C9MCZ7"/>
<protein>
    <recommendedName>
        <fullName evidence="10">Alpha-1,4 glucan phosphorylase</fullName>
        <ecNumber evidence="10">2.4.1.1</ecNumber>
    </recommendedName>
</protein>
<keyword evidence="4" id="KW-0021">Allosteric enzyme</keyword>
<name>A0A0C9MCZ7_9FUNG</name>
<comment type="cofactor">
    <cofactor evidence="2 10">
        <name>pyridoxal 5'-phosphate</name>
        <dbReference type="ChEBI" id="CHEBI:597326"/>
    </cofactor>
</comment>
<evidence type="ECO:0000256" key="11">
    <source>
        <dbReference type="SAM" id="MobiDB-lite"/>
    </source>
</evidence>
<dbReference type="GO" id="GO:0005737">
    <property type="term" value="C:cytoplasm"/>
    <property type="evidence" value="ECO:0007669"/>
    <property type="project" value="TreeGrafter"/>
</dbReference>
<dbReference type="InterPro" id="IPR000811">
    <property type="entry name" value="Glyco_trans_35"/>
</dbReference>
<comment type="similarity">
    <text evidence="3 10">Belongs to the glycogen phosphorylase family.</text>
</comment>